<organism evidence="2 3">
    <name type="scientific">Corynespora cassiicola Philippines</name>
    <dbReference type="NCBI Taxonomy" id="1448308"/>
    <lineage>
        <taxon>Eukaryota</taxon>
        <taxon>Fungi</taxon>
        <taxon>Dikarya</taxon>
        <taxon>Ascomycota</taxon>
        <taxon>Pezizomycotina</taxon>
        <taxon>Dothideomycetes</taxon>
        <taxon>Pleosporomycetidae</taxon>
        <taxon>Pleosporales</taxon>
        <taxon>Corynesporascaceae</taxon>
        <taxon>Corynespora</taxon>
    </lineage>
</organism>
<keyword evidence="1" id="KW-1133">Transmembrane helix</keyword>
<dbReference type="AlphaFoldDB" id="A0A2T2NHV7"/>
<sequence length="99" mass="11211">MGFWFGSISIFGVWVARLGILGYLGTLFRSTSIYGVRYSPKLMCVPRWYHGSGRHMANTTVELMIMCLANASLSCDERVKLCRLPFRQIEPFPLDGGCR</sequence>
<dbReference type="Proteomes" id="UP000240883">
    <property type="component" value="Unassembled WGS sequence"/>
</dbReference>
<gene>
    <name evidence="2" type="ORF">BS50DRAFT_49396</name>
</gene>
<reference evidence="2 3" key="1">
    <citation type="journal article" date="2018" name="Front. Microbiol.">
        <title>Genome-Wide Analysis of Corynespora cassiicola Leaf Fall Disease Putative Effectors.</title>
        <authorList>
            <person name="Lopez D."/>
            <person name="Ribeiro S."/>
            <person name="Label P."/>
            <person name="Fumanal B."/>
            <person name="Venisse J.S."/>
            <person name="Kohler A."/>
            <person name="de Oliveira R.R."/>
            <person name="Labutti K."/>
            <person name="Lipzen A."/>
            <person name="Lail K."/>
            <person name="Bauer D."/>
            <person name="Ohm R.A."/>
            <person name="Barry K.W."/>
            <person name="Spatafora J."/>
            <person name="Grigoriev I.V."/>
            <person name="Martin F.M."/>
            <person name="Pujade-Renaud V."/>
        </authorList>
    </citation>
    <scope>NUCLEOTIDE SEQUENCE [LARGE SCALE GENOMIC DNA]</scope>
    <source>
        <strain evidence="2 3">Philippines</strain>
    </source>
</reference>
<feature type="transmembrane region" description="Helical" evidence="1">
    <location>
        <begin position="6"/>
        <end position="28"/>
    </location>
</feature>
<evidence type="ECO:0000313" key="3">
    <source>
        <dbReference type="Proteomes" id="UP000240883"/>
    </source>
</evidence>
<accession>A0A2T2NHV7</accession>
<dbReference type="EMBL" id="KZ678137">
    <property type="protein sequence ID" value="PSN65014.1"/>
    <property type="molecule type" value="Genomic_DNA"/>
</dbReference>
<keyword evidence="1" id="KW-0472">Membrane</keyword>
<evidence type="ECO:0000313" key="2">
    <source>
        <dbReference type="EMBL" id="PSN65014.1"/>
    </source>
</evidence>
<evidence type="ECO:0000256" key="1">
    <source>
        <dbReference type="SAM" id="Phobius"/>
    </source>
</evidence>
<keyword evidence="3" id="KW-1185">Reference proteome</keyword>
<protein>
    <submittedName>
        <fullName evidence="2">Uncharacterized protein</fullName>
    </submittedName>
</protein>
<proteinExistence type="predicted"/>
<keyword evidence="1" id="KW-0812">Transmembrane</keyword>
<name>A0A2T2NHV7_CORCC</name>